<dbReference type="EMBL" id="WTPW01001521">
    <property type="protein sequence ID" value="KAF0430530.1"/>
    <property type="molecule type" value="Genomic_DNA"/>
</dbReference>
<comment type="caution">
    <text evidence="3">The sequence shown here is derived from an EMBL/GenBank/DDBJ whole genome shotgun (WGS) entry which is preliminary data.</text>
</comment>
<evidence type="ECO:0000256" key="2">
    <source>
        <dbReference type="SAM" id="SignalP"/>
    </source>
</evidence>
<gene>
    <name evidence="3" type="ORF">F8M41_005532</name>
</gene>
<sequence>MKKIFTILLILAIVGLGLADKKRSHGYEPGTVTPTNTLPPTNKPGPTGTNTLPPTNKPGPTGTNTLPITNKPGPTGTNTLPPTDKPGPTNTLQPTNTNTLPPLPTSTSDPAIFKNLTKEFPRCNDVAISKAKDSIKQGCLADDVEKKHDPVAITALVGTALYTPIIESLCFTVSPNGPGFFFADSLARIDKLPLPPFKTPVFNNFTDKIVFAILGSIGIDQAKLTQFQQIIMIKCGFEFLTNNGTFPDLCPQSSQLKSRPRLGKNLKLTGGKTSN</sequence>
<keyword evidence="2" id="KW-0732">Signal</keyword>
<evidence type="ECO:0000256" key="1">
    <source>
        <dbReference type="SAM" id="MobiDB-lite"/>
    </source>
</evidence>
<evidence type="ECO:0000313" key="3">
    <source>
        <dbReference type="EMBL" id="KAF0430530.1"/>
    </source>
</evidence>
<reference evidence="3 4" key="1">
    <citation type="journal article" date="2019" name="Environ. Microbiol.">
        <title>At the nexus of three kingdoms: the genome of the mycorrhizal fungus Gigaspora margarita provides insights into plant, endobacterial and fungal interactions.</title>
        <authorList>
            <person name="Venice F."/>
            <person name="Ghignone S."/>
            <person name="Salvioli di Fossalunga A."/>
            <person name="Amselem J."/>
            <person name="Novero M."/>
            <person name="Xianan X."/>
            <person name="Sedzielewska Toro K."/>
            <person name="Morin E."/>
            <person name="Lipzen A."/>
            <person name="Grigoriev I.V."/>
            <person name="Henrissat B."/>
            <person name="Martin F.M."/>
            <person name="Bonfante P."/>
        </authorList>
    </citation>
    <scope>NUCLEOTIDE SEQUENCE [LARGE SCALE GENOMIC DNA]</scope>
    <source>
        <strain evidence="3 4">BEG34</strain>
    </source>
</reference>
<keyword evidence="4" id="KW-1185">Reference proteome</keyword>
<organism evidence="3 4">
    <name type="scientific">Gigaspora margarita</name>
    <dbReference type="NCBI Taxonomy" id="4874"/>
    <lineage>
        <taxon>Eukaryota</taxon>
        <taxon>Fungi</taxon>
        <taxon>Fungi incertae sedis</taxon>
        <taxon>Mucoromycota</taxon>
        <taxon>Glomeromycotina</taxon>
        <taxon>Glomeromycetes</taxon>
        <taxon>Diversisporales</taxon>
        <taxon>Gigasporaceae</taxon>
        <taxon>Gigaspora</taxon>
    </lineage>
</organism>
<name>A0A8H4A6T6_GIGMA</name>
<feature type="region of interest" description="Disordered" evidence="1">
    <location>
        <begin position="27"/>
        <end position="105"/>
    </location>
</feature>
<protein>
    <submittedName>
        <fullName evidence="3">Uncharacterized protein</fullName>
    </submittedName>
</protein>
<feature type="signal peptide" evidence="2">
    <location>
        <begin position="1"/>
        <end position="19"/>
    </location>
</feature>
<dbReference type="Proteomes" id="UP000439903">
    <property type="component" value="Unassembled WGS sequence"/>
</dbReference>
<proteinExistence type="predicted"/>
<feature type="chain" id="PRO_5034661068" evidence="2">
    <location>
        <begin position="20"/>
        <end position="275"/>
    </location>
</feature>
<feature type="compositionally biased region" description="Low complexity" evidence="1">
    <location>
        <begin position="29"/>
        <end position="100"/>
    </location>
</feature>
<accession>A0A8H4A6T6</accession>
<dbReference type="AlphaFoldDB" id="A0A8H4A6T6"/>
<evidence type="ECO:0000313" key="4">
    <source>
        <dbReference type="Proteomes" id="UP000439903"/>
    </source>
</evidence>